<name>W9YEQ9_9EURO</name>
<dbReference type="eggNOG" id="KOG3975">
    <property type="taxonomic scope" value="Eukaryota"/>
</dbReference>
<dbReference type="GeneID" id="19159325"/>
<feature type="region of interest" description="Disordered" evidence="2">
    <location>
        <begin position="412"/>
        <end position="507"/>
    </location>
</feature>
<feature type="compositionally biased region" description="Low complexity" evidence="2">
    <location>
        <begin position="46"/>
        <end position="70"/>
    </location>
</feature>
<proteinExistence type="predicted"/>
<feature type="compositionally biased region" description="Basic and acidic residues" evidence="2">
    <location>
        <begin position="259"/>
        <end position="270"/>
    </location>
</feature>
<feature type="compositionally biased region" description="Acidic residues" evidence="2">
    <location>
        <begin position="306"/>
        <end position="320"/>
    </location>
</feature>
<dbReference type="InterPro" id="IPR019363">
    <property type="entry name" value="LDAH"/>
</dbReference>
<evidence type="ECO:0000256" key="1">
    <source>
        <dbReference type="ARBA" id="ARBA00022801"/>
    </source>
</evidence>
<sequence>MTLTPYISPNVFLHIPPSLSRKRRRTRKSQAGPVSLDAESEGLDHSTGTGSQTSSISNSTSTPIVSTSSTADPNGFKSGSERTTRPIRSNQSKDGRPPRQRRQRLQVTLVFFITGNPGLVSYYHPFLSLLVENLGQRNGDADADRIKARGDFVGREHGTGRRQGRDNEQHLSLKQSGEEQQRSQKRKETDDGKQSSDYGCDTDHGFDDLDDDHIVVVAGFSLGGFDVDVNIDADAGVQDNVKGSPWTKQKKGPMTGRSGVEKSENDRSENNGRWGAEGMTRGGLGTVRDDFQAHDRTDEVGGNMTDADESEDDHEDEDEDTQIRNLLYPPLPRQSGNGDRLADDRGSDDNDNSDIDDDDKNKLYSLREQIELSYARVESQPPTEPIKVIFIGHSVGAYIALEIMRLWHERHSHSHTHTQSGETESTGRSRSRSGNDLSKDAGSSSCADLLSSSSSSSSSAHVPAAAAATTTPIPTPASSTSTPRTPGPAPAPSPSIPTRPQSPSVPPSWTISGSFLLTPTIMDIHRSTSGRFATPLLTSLSHSHSLPSPLPRSLQLNPQFLLLSLSQTLLHSVLVNRLPAKWLSWLVARVTGMKPGSHGLEATLAFLRSPRGVKQALYMAADEMREIRADKWGEEIWGVGVAEATTTKAEASSSSSSSKQPPTPSTGASIPPPPTTETESRSMSDIPNHVQDSERHTPHPKFRPMLYFWFAKSDHWVADITREEIQKTRGRGVVERDEIDIDAFNTKADMTHLASDGPQDPKDEKTMVVEEEASLVRIFETDGLAHAWCLDQTEFVARRVSGWVREILDRDARASH</sequence>
<protein>
    <submittedName>
        <fullName evidence="3">Uncharacterized protein</fullName>
    </submittedName>
</protein>
<dbReference type="RefSeq" id="XP_007723526.1">
    <property type="nucleotide sequence ID" value="XM_007725336.1"/>
</dbReference>
<dbReference type="GO" id="GO:0016298">
    <property type="term" value="F:lipase activity"/>
    <property type="evidence" value="ECO:0007669"/>
    <property type="project" value="InterPro"/>
</dbReference>
<dbReference type="Proteomes" id="UP000019484">
    <property type="component" value="Unassembled WGS sequence"/>
</dbReference>
<evidence type="ECO:0000313" key="3">
    <source>
        <dbReference type="EMBL" id="EXJ91332.1"/>
    </source>
</evidence>
<comment type="caution">
    <text evidence="3">The sequence shown here is derived from an EMBL/GenBank/DDBJ whole genome shotgun (WGS) entry which is preliminary data.</text>
</comment>
<dbReference type="PANTHER" id="PTHR13390:SF0">
    <property type="entry name" value="LIPID DROPLET-ASSOCIATED HYDROLASE"/>
    <property type="match status" value="1"/>
</dbReference>
<feature type="compositionally biased region" description="Low complexity" evidence="2">
    <location>
        <begin position="647"/>
        <end position="660"/>
    </location>
</feature>
<evidence type="ECO:0000256" key="2">
    <source>
        <dbReference type="SAM" id="MobiDB-lite"/>
    </source>
</evidence>
<feature type="compositionally biased region" description="Basic and acidic residues" evidence="2">
    <location>
        <begin position="287"/>
        <end position="299"/>
    </location>
</feature>
<feature type="compositionally biased region" description="Basic and acidic residues" evidence="2">
    <location>
        <begin position="150"/>
        <end position="194"/>
    </location>
</feature>
<accession>W9YEQ9</accession>
<feature type="region of interest" description="Disordered" evidence="2">
    <location>
        <begin position="150"/>
        <end position="204"/>
    </location>
</feature>
<feature type="compositionally biased region" description="Low complexity" evidence="2">
    <location>
        <begin position="441"/>
        <end position="484"/>
    </location>
</feature>
<dbReference type="OrthoDB" id="448051at2759"/>
<dbReference type="AlphaFoldDB" id="W9YEQ9"/>
<keyword evidence="1" id="KW-0378">Hydrolase</keyword>
<dbReference type="GO" id="GO:0005811">
    <property type="term" value="C:lipid droplet"/>
    <property type="evidence" value="ECO:0007669"/>
    <property type="project" value="InterPro"/>
</dbReference>
<dbReference type="PANTHER" id="PTHR13390">
    <property type="entry name" value="LIPASE"/>
    <property type="match status" value="1"/>
</dbReference>
<feature type="compositionally biased region" description="Acidic residues" evidence="2">
    <location>
        <begin position="349"/>
        <end position="358"/>
    </location>
</feature>
<feature type="region of interest" description="Disordered" evidence="2">
    <location>
        <begin position="18"/>
        <end position="102"/>
    </location>
</feature>
<gene>
    <name evidence="3" type="ORF">A1O1_04444</name>
</gene>
<dbReference type="Pfam" id="PF10230">
    <property type="entry name" value="LIDHydrolase"/>
    <property type="match status" value="3"/>
</dbReference>
<reference evidence="3 4" key="1">
    <citation type="submission" date="2013-03" db="EMBL/GenBank/DDBJ databases">
        <title>The Genome Sequence of Capronia coronata CBS 617.96.</title>
        <authorList>
            <consortium name="The Broad Institute Genomics Platform"/>
            <person name="Cuomo C."/>
            <person name="de Hoog S."/>
            <person name="Gorbushina A."/>
            <person name="Walker B."/>
            <person name="Young S.K."/>
            <person name="Zeng Q."/>
            <person name="Gargeya S."/>
            <person name="Fitzgerald M."/>
            <person name="Haas B."/>
            <person name="Abouelleil A."/>
            <person name="Allen A.W."/>
            <person name="Alvarado L."/>
            <person name="Arachchi H.M."/>
            <person name="Berlin A.M."/>
            <person name="Chapman S.B."/>
            <person name="Gainer-Dewar J."/>
            <person name="Goldberg J."/>
            <person name="Griggs A."/>
            <person name="Gujja S."/>
            <person name="Hansen M."/>
            <person name="Howarth C."/>
            <person name="Imamovic A."/>
            <person name="Ireland A."/>
            <person name="Larimer J."/>
            <person name="McCowan C."/>
            <person name="Murphy C."/>
            <person name="Pearson M."/>
            <person name="Poon T.W."/>
            <person name="Priest M."/>
            <person name="Roberts A."/>
            <person name="Saif S."/>
            <person name="Shea T."/>
            <person name="Sisk P."/>
            <person name="Sykes S."/>
            <person name="Wortman J."/>
            <person name="Nusbaum C."/>
            <person name="Birren B."/>
        </authorList>
    </citation>
    <scope>NUCLEOTIDE SEQUENCE [LARGE SCALE GENOMIC DNA]</scope>
    <source>
        <strain evidence="3 4">CBS 617.96</strain>
    </source>
</reference>
<feature type="region of interest" description="Disordered" evidence="2">
    <location>
        <begin position="237"/>
        <end position="362"/>
    </location>
</feature>
<dbReference type="GO" id="GO:0019915">
    <property type="term" value="P:lipid storage"/>
    <property type="evidence" value="ECO:0007669"/>
    <property type="project" value="InterPro"/>
</dbReference>
<feature type="region of interest" description="Disordered" evidence="2">
    <location>
        <begin position="647"/>
        <end position="698"/>
    </location>
</feature>
<keyword evidence="4" id="KW-1185">Reference proteome</keyword>
<dbReference type="HOGENOM" id="CLU_018394_3_1_1"/>
<organism evidence="3 4">
    <name type="scientific">Capronia coronata CBS 617.96</name>
    <dbReference type="NCBI Taxonomy" id="1182541"/>
    <lineage>
        <taxon>Eukaryota</taxon>
        <taxon>Fungi</taxon>
        <taxon>Dikarya</taxon>
        <taxon>Ascomycota</taxon>
        <taxon>Pezizomycotina</taxon>
        <taxon>Eurotiomycetes</taxon>
        <taxon>Chaetothyriomycetidae</taxon>
        <taxon>Chaetothyriales</taxon>
        <taxon>Herpotrichiellaceae</taxon>
        <taxon>Capronia</taxon>
    </lineage>
</organism>
<feature type="compositionally biased region" description="Pro residues" evidence="2">
    <location>
        <begin position="485"/>
        <end position="497"/>
    </location>
</feature>
<dbReference type="EMBL" id="AMWN01000003">
    <property type="protein sequence ID" value="EXJ91332.1"/>
    <property type="molecule type" value="Genomic_DNA"/>
</dbReference>
<evidence type="ECO:0000313" key="4">
    <source>
        <dbReference type="Proteomes" id="UP000019484"/>
    </source>
</evidence>
<dbReference type="STRING" id="1182541.W9YEQ9"/>
<feature type="compositionally biased region" description="Low complexity" evidence="2">
    <location>
        <begin position="420"/>
        <end position="434"/>
    </location>
</feature>